<gene>
    <name evidence="4" type="ORF">K8V07_16315</name>
</gene>
<dbReference type="PANTHER" id="PTHR48059">
    <property type="entry name" value="POLYGALACTURONASE INHIBITOR 1"/>
    <property type="match status" value="1"/>
</dbReference>
<evidence type="ECO:0000313" key="5">
    <source>
        <dbReference type="Proteomes" id="UP000747074"/>
    </source>
</evidence>
<dbReference type="SUPFAM" id="SSF52058">
    <property type="entry name" value="L domain-like"/>
    <property type="match status" value="1"/>
</dbReference>
<dbReference type="Gene3D" id="3.80.10.10">
    <property type="entry name" value="Ribonuclease Inhibitor"/>
    <property type="match status" value="1"/>
</dbReference>
<evidence type="ECO:0000313" key="4">
    <source>
        <dbReference type="EMBL" id="HJG13473.1"/>
    </source>
</evidence>
<dbReference type="EMBL" id="DYVL01000184">
    <property type="protein sequence ID" value="HJG13473.1"/>
    <property type="molecule type" value="Genomic_DNA"/>
</dbReference>
<feature type="signal peptide" evidence="2">
    <location>
        <begin position="1"/>
        <end position="31"/>
    </location>
</feature>
<sequence>MIENKNTRVYMKSLLKTAFSFLVGGICVLSACDDSDDNAISGFTLDTEIVTLDATGGTEVVKVASGTKWIAKVDQPWLQIMPANGIGATECKIVVDTTLSHDMRQATITFMPEGVAAKKVEVNQQGYNKSIGISVKEVEVPNMGKYGKRFFDVSVVSNVDFDINITTDAVKKDWVEKPKYQLNLDQGARPRTTKLRFNWKMNTNPEERIAMVSFDAKEGQVESAVLKVIQEAAPEITDTRSGDSLALIIIQEKINTMVQWDTSEKMEYWRNVVLWEKKDKEVKENPTMLGRVRSVGYSMMSTKEELPEEVAKLTYVETLSFGSNTNTMLLYDLSLGTSVCELKHLKHLTVYAYGITKLPDEFKKLGATLETLDLSSNNFTSIPTILNQENFPKLTSLSFSGMRRYGAYTSLKTETRKEPGLMIDVSSAAFKNLLKWENLKSLNLSYNLLYGKLPSNFYAFDTPIRKYTNEDIDDPARGDTLKTARDVLVGNVFRVLPNATRVSMNLNFITGEIPDWVKYHPNLSKWNPFTLFFTQDIGYDKSGNLPGFTNEPANLDYYYELYPLNKPKLTEE</sequence>
<evidence type="ECO:0000256" key="1">
    <source>
        <dbReference type="ARBA" id="ARBA00004196"/>
    </source>
</evidence>
<evidence type="ECO:0000256" key="2">
    <source>
        <dbReference type="SAM" id="SignalP"/>
    </source>
</evidence>
<dbReference type="PANTHER" id="PTHR48059:SF30">
    <property type="entry name" value="OS06G0587000 PROTEIN"/>
    <property type="match status" value="1"/>
</dbReference>
<dbReference type="PROSITE" id="PS51257">
    <property type="entry name" value="PROKAR_LIPOPROTEIN"/>
    <property type="match status" value="1"/>
</dbReference>
<reference evidence="4" key="2">
    <citation type="submission" date="2021-09" db="EMBL/GenBank/DDBJ databases">
        <authorList>
            <person name="Gilroy R."/>
        </authorList>
    </citation>
    <scope>NUCLEOTIDE SEQUENCE</scope>
    <source>
        <strain evidence="4">CHK154-13316</strain>
    </source>
</reference>
<dbReference type="InterPro" id="IPR032675">
    <property type="entry name" value="LRR_dom_sf"/>
</dbReference>
<dbReference type="GO" id="GO:0030313">
    <property type="term" value="C:cell envelope"/>
    <property type="evidence" value="ECO:0007669"/>
    <property type="project" value="UniProtKB-SubCell"/>
</dbReference>
<dbReference type="AlphaFoldDB" id="A0A921IAM6"/>
<proteinExistence type="predicted"/>
<dbReference type="RefSeq" id="WP_394901648.1">
    <property type="nucleotide sequence ID" value="NZ_JBAMHG010000007.1"/>
</dbReference>
<dbReference type="PROSITE" id="PS51450">
    <property type="entry name" value="LRR"/>
    <property type="match status" value="1"/>
</dbReference>
<keyword evidence="2" id="KW-0732">Signal</keyword>
<protein>
    <recommendedName>
        <fullName evidence="3">BACON domain-containing protein</fullName>
    </recommendedName>
</protein>
<feature type="chain" id="PRO_5037848705" description="BACON domain-containing protein" evidence="2">
    <location>
        <begin position="32"/>
        <end position="572"/>
    </location>
</feature>
<name>A0A921IAM6_9BACE</name>
<comment type="caution">
    <text evidence="4">The sequence shown here is derived from an EMBL/GenBank/DDBJ whole genome shotgun (WGS) entry which is preliminary data.</text>
</comment>
<dbReference type="Gene3D" id="2.60.40.10">
    <property type="entry name" value="Immunoglobulins"/>
    <property type="match status" value="1"/>
</dbReference>
<accession>A0A921IAM6</accession>
<comment type="subcellular location">
    <subcellularLocation>
        <location evidence="1">Cell envelope</location>
    </subcellularLocation>
</comment>
<dbReference type="Pfam" id="PF13004">
    <property type="entry name" value="BACON"/>
    <property type="match status" value="1"/>
</dbReference>
<organism evidence="4 5">
    <name type="scientific">Bacteroides xylanisolvens</name>
    <dbReference type="NCBI Taxonomy" id="371601"/>
    <lineage>
        <taxon>Bacteria</taxon>
        <taxon>Pseudomonadati</taxon>
        <taxon>Bacteroidota</taxon>
        <taxon>Bacteroidia</taxon>
        <taxon>Bacteroidales</taxon>
        <taxon>Bacteroidaceae</taxon>
        <taxon>Bacteroides</taxon>
    </lineage>
</organism>
<dbReference type="InterPro" id="IPR001611">
    <property type="entry name" value="Leu-rich_rpt"/>
</dbReference>
<feature type="domain" description="BACON" evidence="3">
    <location>
        <begin position="67"/>
        <end position="124"/>
    </location>
</feature>
<evidence type="ECO:0000259" key="3">
    <source>
        <dbReference type="Pfam" id="PF13004"/>
    </source>
</evidence>
<dbReference type="InterPro" id="IPR024361">
    <property type="entry name" value="BACON"/>
</dbReference>
<dbReference type="InterPro" id="IPR013783">
    <property type="entry name" value="Ig-like_fold"/>
</dbReference>
<dbReference type="CDD" id="cd14948">
    <property type="entry name" value="BACON"/>
    <property type="match status" value="1"/>
</dbReference>
<dbReference type="Proteomes" id="UP000747074">
    <property type="component" value="Unassembled WGS sequence"/>
</dbReference>
<dbReference type="Pfam" id="PF00560">
    <property type="entry name" value="LRR_1"/>
    <property type="match status" value="2"/>
</dbReference>
<reference evidence="4" key="1">
    <citation type="journal article" date="2021" name="PeerJ">
        <title>Extensive microbial diversity within the chicken gut microbiome revealed by metagenomics and culture.</title>
        <authorList>
            <person name="Gilroy R."/>
            <person name="Ravi A."/>
            <person name="Getino M."/>
            <person name="Pursley I."/>
            <person name="Horton D.L."/>
            <person name="Alikhan N.F."/>
            <person name="Baker D."/>
            <person name="Gharbi K."/>
            <person name="Hall N."/>
            <person name="Watson M."/>
            <person name="Adriaenssens E.M."/>
            <person name="Foster-Nyarko E."/>
            <person name="Jarju S."/>
            <person name="Secka A."/>
            <person name="Antonio M."/>
            <person name="Oren A."/>
            <person name="Chaudhuri R.R."/>
            <person name="La Ragione R."/>
            <person name="Hildebrand F."/>
            <person name="Pallen M.J."/>
        </authorList>
    </citation>
    <scope>NUCLEOTIDE SEQUENCE</scope>
    <source>
        <strain evidence="4">CHK154-13316</strain>
    </source>
</reference>
<dbReference type="InterPro" id="IPR051848">
    <property type="entry name" value="PGIP"/>
</dbReference>